<evidence type="ECO:0000313" key="4">
    <source>
        <dbReference type="Proteomes" id="UP001159405"/>
    </source>
</evidence>
<organism evidence="3 4">
    <name type="scientific">Porites lobata</name>
    <dbReference type="NCBI Taxonomy" id="104759"/>
    <lineage>
        <taxon>Eukaryota</taxon>
        <taxon>Metazoa</taxon>
        <taxon>Cnidaria</taxon>
        <taxon>Anthozoa</taxon>
        <taxon>Hexacorallia</taxon>
        <taxon>Scleractinia</taxon>
        <taxon>Fungiina</taxon>
        <taxon>Poritidae</taxon>
        <taxon>Porites</taxon>
    </lineage>
</organism>
<feature type="repeat" description="NHL" evidence="2">
    <location>
        <begin position="142"/>
        <end position="185"/>
    </location>
</feature>
<sequence>MALHRLPLNQSPREKHQITIHARGKSIQGSPFDLQVTSGIDCTKIGPVLLRFTPNSDDAMTIHEPWGVADPNGLYVVSDHHNHHIHIYFDTNGRLLHQFGTRGKADGQIWCPAGVCMSESGHIFVADPATINSSFLQTMASSLKFGSKGTGLGQLKGPCGLALDSNGRVIVAERDNHRIHIFDSEGQRLCIFWRVRRWRSKFNCPTYRRRSKRRHFCVGCWKF</sequence>
<dbReference type="InterPro" id="IPR050952">
    <property type="entry name" value="TRIM-NHL_E3_ligases"/>
</dbReference>
<dbReference type="SUPFAM" id="SSF63829">
    <property type="entry name" value="Calcium-dependent phosphotriesterase"/>
    <property type="match status" value="1"/>
</dbReference>
<reference evidence="3 4" key="1">
    <citation type="submission" date="2022-05" db="EMBL/GenBank/DDBJ databases">
        <authorList>
            <consortium name="Genoscope - CEA"/>
            <person name="William W."/>
        </authorList>
    </citation>
    <scope>NUCLEOTIDE SEQUENCE [LARGE SCALE GENOMIC DNA]</scope>
</reference>
<dbReference type="Proteomes" id="UP001159405">
    <property type="component" value="Unassembled WGS sequence"/>
</dbReference>
<dbReference type="Pfam" id="PF01436">
    <property type="entry name" value="NHL"/>
    <property type="match status" value="2"/>
</dbReference>
<evidence type="ECO:0008006" key="5">
    <source>
        <dbReference type="Google" id="ProtNLM"/>
    </source>
</evidence>
<evidence type="ECO:0000313" key="3">
    <source>
        <dbReference type="EMBL" id="CAH3190134.1"/>
    </source>
</evidence>
<evidence type="ECO:0000256" key="2">
    <source>
        <dbReference type="PROSITE-ProRule" id="PRU00504"/>
    </source>
</evidence>
<gene>
    <name evidence="3" type="ORF">PLOB_00046230</name>
</gene>
<dbReference type="PANTHER" id="PTHR24104:SF25">
    <property type="entry name" value="PROTEIN LIN-41"/>
    <property type="match status" value="1"/>
</dbReference>
<protein>
    <recommendedName>
        <fullName evidence="5">NHL repeat-containing protein</fullName>
    </recommendedName>
</protein>
<dbReference type="InterPro" id="IPR011042">
    <property type="entry name" value="6-blade_b-propeller_TolB-like"/>
</dbReference>
<feature type="repeat" description="NHL" evidence="2">
    <location>
        <begin position="96"/>
        <end position="127"/>
    </location>
</feature>
<keyword evidence="1" id="KW-0677">Repeat</keyword>
<dbReference type="Gene3D" id="2.120.10.30">
    <property type="entry name" value="TolB, C-terminal domain"/>
    <property type="match status" value="2"/>
</dbReference>
<proteinExistence type="predicted"/>
<accession>A0ABN8SEY1</accession>
<dbReference type="InterPro" id="IPR001258">
    <property type="entry name" value="NHL_repeat"/>
</dbReference>
<dbReference type="PANTHER" id="PTHR24104">
    <property type="entry name" value="E3 UBIQUITIN-PROTEIN LIGASE NHLRC1-RELATED"/>
    <property type="match status" value="1"/>
</dbReference>
<dbReference type="PROSITE" id="PS51125">
    <property type="entry name" value="NHL"/>
    <property type="match status" value="2"/>
</dbReference>
<comment type="caution">
    <text evidence="3">The sequence shown here is derived from an EMBL/GenBank/DDBJ whole genome shotgun (WGS) entry which is preliminary data.</text>
</comment>
<dbReference type="EMBL" id="CALNXK010000817">
    <property type="protein sequence ID" value="CAH3190134.1"/>
    <property type="molecule type" value="Genomic_DNA"/>
</dbReference>
<keyword evidence="4" id="KW-1185">Reference proteome</keyword>
<name>A0ABN8SEY1_9CNID</name>
<evidence type="ECO:0000256" key="1">
    <source>
        <dbReference type="ARBA" id="ARBA00022737"/>
    </source>
</evidence>